<protein>
    <recommendedName>
        <fullName evidence="4">protein-histidine N-methyltransferase</fullName>
        <ecNumber evidence="4">2.1.1.85</ecNumber>
    </recommendedName>
</protein>
<organism evidence="6 7">
    <name type="scientific">Leptosia nina</name>
    <dbReference type="NCBI Taxonomy" id="320188"/>
    <lineage>
        <taxon>Eukaryota</taxon>
        <taxon>Metazoa</taxon>
        <taxon>Ecdysozoa</taxon>
        <taxon>Arthropoda</taxon>
        <taxon>Hexapoda</taxon>
        <taxon>Insecta</taxon>
        <taxon>Pterygota</taxon>
        <taxon>Neoptera</taxon>
        <taxon>Endopterygota</taxon>
        <taxon>Lepidoptera</taxon>
        <taxon>Glossata</taxon>
        <taxon>Ditrysia</taxon>
        <taxon>Papilionoidea</taxon>
        <taxon>Pieridae</taxon>
        <taxon>Pierinae</taxon>
        <taxon>Leptosia</taxon>
    </lineage>
</organism>
<dbReference type="EMBL" id="CAVLEF010000004">
    <property type="protein sequence ID" value="CAK1543158.1"/>
    <property type="molecule type" value="Genomic_DNA"/>
</dbReference>
<dbReference type="EC" id="2.1.1.85" evidence="4"/>
<dbReference type="Gene3D" id="3.90.1410.10">
    <property type="entry name" value="set domain protein methyltransferase, domain 1"/>
    <property type="match status" value="1"/>
</dbReference>
<evidence type="ECO:0000256" key="4">
    <source>
        <dbReference type="PROSITE-ProRule" id="PRU00898"/>
    </source>
</evidence>
<dbReference type="InterPro" id="IPR050600">
    <property type="entry name" value="SETD3_SETD6_MTase"/>
</dbReference>
<keyword evidence="2 4" id="KW-0808">Transferase</keyword>
<keyword evidence="1 4" id="KW-0489">Methyltransferase</keyword>
<dbReference type="AlphaFoldDB" id="A0AAV1J215"/>
<evidence type="ECO:0000313" key="6">
    <source>
        <dbReference type="EMBL" id="CAK1543158.1"/>
    </source>
</evidence>
<dbReference type="GO" id="GO:0016279">
    <property type="term" value="F:protein-lysine N-methyltransferase activity"/>
    <property type="evidence" value="ECO:0007669"/>
    <property type="project" value="TreeGrafter"/>
</dbReference>
<dbReference type="InterPro" id="IPR025785">
    <property type="entry name" value="SETD3"/>
</dbReference>
<dbReference type="PROSITE" id="PS51565">
    <property type="entry name" value="SAM_MT85_SETD3"/>
    <property type="match status" value="1"/>
</dbReference>
<dbReference type="Pfam" id="PF09273">
    <property type="entry name" value="Rubis-subs-bind"/>
    <property type="match status" value="1"/>
</dbReference>
<dbReference type="Proteomes" id="UP001497472">
    <property type="component" value="Unassembled WGS sequence"/>
</dbReference>
<dbReference type="SUPFAM" id="SSF82199">
    <property type="entry name" value="SET domain"/>
    <property type="match status" value="1"/>
</dbReference>
<feature type="domain" description="Rubisco LSMT substrate-binding" evidence="5">
    <location>
        <begin position="103"/>
        <end position="206"/>
    </location>
</feature>
<sequence length="243" mass="27533">MVRWAASTVMTRQNHIQLSQLTTTAFIPLWDMCNHEQGKISTDFNNERSRGECYALRDFKSGEQIFIFYGARSNADLFIHNGFVYPNNDYDSLSLVLGVSSCDPLRGTKMALLKKLGLANLTHYHLYKTGNIVSPELLAFIRIFNMNKEELEKWSEKGLPGDLVSSEETSAKEVGTEIDARAYKYLLTRCGLLLTAYRKAEAKDGEDSLNRSNIKQLKSCEVQILEDTIKYLETVLESLQPTA</sequence>
<evidence type="ECO:0000256" key="1">
    <source>
        <dbReference type="ARBA" id="ARBA00022603"/>
    </source>
</evidence>
<comment type="similarity">
    <text evidence="4">Belongs to the class V-like SAM-binding methyltransferase superfamily. SETD3 actin-histidine methyltransferase family.</text>
</comment>
<evidence type="ECO:0000256" key="3">
    <source>
        <dbReference type="ARBA" id="ARBA00022691"/>
    </source>
</evidence>
<evidence type="ECO:0000259" key="5">
    <source>
        <dbReference type="Pfam" id="PF09273"/>
    </source>
</evidence>
<dbReference type="InterPro" id="IPR046341">
    <property type="entry name" value="SET_dom_sf"/>
</dbReference>
<keyword evidence="7" id="KW-1185">Reference proteome</keyword>
<dbReference type="Gene3D" id="3.90.1420.10">
    <property type="entry name" value="Rubisco LSMT, substrate-binding domain"/>
    <property type="match status" value="1"/>
</dbReference>
<accession>A0AAV1J215</accession>
<dbReference type="GO" id="GO:0032259">
    <property type="term" value="P:methylation"/>
    <property type="evidence" value="ECO:0007669"/>
    <property type="project" value="UniProtKB-KW"/>
</dbReference>
<dbReference type="InterPro" id="IPR015353">
    <property type="entry name" value="Rubisco_LSMT_subst-bd"/>
</dbReference>
<comment type="catalytic activity">
    <reaction evidence="4">
        <text>L-histidyl-[protein] + S-adenosyl-L-methionine = N(tele)-methyl-L-histidyl-[protein] + S-adenosyl-L-homocysteine + H(+)</text>
        <dbReference type="Rhea" id="RHEA:19369"/>
        <dbReference type="Rhea" id="RHEA-COMP:9745"/>
        <dbReference type="Rhea" id="RHEA-COMP:11600"/>
        <dbReference type="ChEBI" id="CHEBI:15378"/>
        <dbReference type="ChEBI" id="CHEBI:16367"/>
        <dbReference type="ChEBI" id="CHEBI:29979"/>
        <dbReference type="ChEBI" id="CHEBI:57856"/>
        <dbReference type="ChEBI" id="CHEBI:59789"/>
        <dbReference type="EC" id="2.1.1.85"/>
    </reaction>
</comment>
<dbReference type="GO" id="GO:0018064">
    <property type="term" value="F:protein-L-histidine N-tele-methyltransferase activity"/>
    <property type="evidence" value="ECO:0007669"/>
    <property type="project" value="UniProtKB-EC"/>
</dbReference>
<keyword evidence="3 4" id="KW-0949">S-adenosyl-L-methionine</keyword>
<evidence type="ECO:0000256" key="2">
    <source>
        <dbReference type="ARBA" id="ARBA00022679"/>
    </source>
</evidence>
<proteinExistence type="inferred from homology"/>
<reference evidence="6 7" key="1">
    <citation type="submission" date="2023-11" db="EMBL/GenBank/DDBJ databases">
        <authorList>
            <person name="Okamura Y."/>
        </authorList>
    </citation>
    <scope>NUCLEOTIDE SEQUENCE [LARGE SCALE GENOMIC DNA]</scope>
</reference>
<gene>
    <name evidence="6" type="ORF">LNINA_LOCUS2992</name>
</gene>
<dbReference type="PANTHER" id="PTHR13271">
    <property type="entry name" value="UNCHARACTERIZED PUTATIVE METHYLTRANSFERASE"/>
    <property type="match status" value="1"/>
</dbReference>
<comment type="caution">
    <text evidence="6">The sequence shown here is derived from an EMBL/GenBank/DDBJ whole genome shotgun (WGS) entry which is preliminary data.</text>
</comment>
<dbReference type="SUPFAM" id="SSF81822">
    <property type="entry name" value="RuBisCo LSMT C-terminal, substrate-binding domain"/>
    <property type="match status" value="1"/>
</dbReference>
<dbReference type="InterPro" id="IPR036464">
    <property type="entry name" value="Rubisco_LSMT_subst-bd_sf"/>
</dbReference>
<dbReference type="PANTHER" id="PTHR13271:SF47">
    <property type="entry name" value="ACTIN-HISTIDINE N-METHYLTRANSFERASE"/>
    <property type="match status" value="1"/>
</dbReference>
<name>A0AAV1J215_9NEOP</name>
<evidence type="ECO:0000313" key="7">
    <source>
        <dbReference type="Proteomes" id="UP001497472"/>
    </source>
</evidence>